<gene>
    <name evidence="8" type="ORF">LSP00402_LOCUS19637</name>
</gene>
<keyword evidence="4 6" id="KW-0653">Protein transport</keyword>
<dbReference type="EMBL" id="HBHP01031855">
    <property type="protein sequence ID" value="CAD9775640.1"/>
    <property type="molecule type" value="Transcribed_RNA"/>
</dbReference>
<keyword evidence="3 6" id="KW-0813">Transport</keyword>
<dbReference type="PANTHER" id="PTHR11753">
    <property type="entry name" value="ADAPTOR COMPLEXES SMALL SUBUNIT FAMILY"/>
    <property type="match status" value="1"/>
</dbReference>
<dbReference type="FunFam" id="3.30.450.60:FF:000010">
    <property type="entry name" value="AP complex subunit sigma"/>
    <property type="match status" value="1"/>
</dbReference>
<dbReference type="SUPFAM" id="SSF64356">
    <property type="entry name" value="SNARE-like"/>
    <property type="match status" value="1"/>
</dbReference>
<dbReference type="Gene3D" id="3.30.450.60">
    <property type="match status" value="1"/>
</dbReference>
<accession>A0A7S2U0L5</accession>
<name>A0A7S2U0L5_9EUKA</name>
<evidence type="ECO:0000259" key="7">
    <source>
        <dbReference type="Pfam" id="PF01217"/>
    </source>
</evidence>
<evidence type="ECO:0000256" key="2">
    <source>
        <dbReference type="ARBA" id="ARBA00006972"/>
    </source>
</evidence>
<protein>
    <recommendedName>
        <fullName evidence="6">AP complex subunit sigma</fullName>
    </recommendedName>
</protein>
<sequence>MKIRFILMVNKQGQTRLAQYYGKNLTIQEKAAIEGEIIRKCLARTENQCSFIEYRDYKCVYRRYASLFFIVGVDGQTNELGVLELIHNLVETLDKYFENVCELDIMFNIEKAHFILDEMICNGNIIETNKANILRPIKLMDKYQSKK</sequence>
<evidence type="ECO:0000256" key="1">
    <source>
        <dbReference type="ARBA" id="ARBA00004308"/>
    </source>
</evidence>
<dbReference type="Pfam" id="PF01217">
    <property type="entry name" value="Clat_adaptor_s"/>
    <property type="match status" value="1"/>
</dbReference>
<dbReference type="GO" id="GO:0005737">
    <property type="term" value="C:cytoplasm"/>
    <property type="evidence" value="ECO:0007669"/>
    <property type="project" value="UniProtKB-ARBA"/>
</dbReference>
<dbReference type="AlphaFoldDB" id="A0A7S2U0L5"/>
<dbReference type="InterPro" id="IPR011012">
    <property type="entry name" value="Longin-like_dom_sf"/>
</dbReference>
<evidence type="ECO:0000256" key="6">
    <source>
        <dbReference type="PIRNR" id="PIRNR015588"/>
    </source>
</evidence>
<dbReference type="GO" id="GO:0006886">
    <property type="term" value="P:intracellular protein transport"/>
    <property type="evidence" value="ECO:0007669"/>
    <property type="project" value="UniProtKB-UniRule"/>
</dbReference>
<keyword evidence="5 6" id="KW-0472">Membrane</keyword>
<reference evidence="8" key="1">
    <citation type="submission" date="2021-01" db="EMBL/GenBank/DDBJ databases">
        <authorList>
            <person name="Corre E."/>
            <person name="Pelletier E."/>
            <person name="Niang G."/>
            <person name="Scheremetjew M."/>
            <person name="Finn R."/>
            <person name="Kale V."/>
            <person name="Holt S."/>
            <person name="Cochrane G."/>
            <person name="Meng A."/>
            <person name="Brown T."/>
            <person name="Cohen L."/>
        </authorList>
    </citation>
    <scope>NUCLEOTIDE SEQUENCE</scope>
    <source>
        <strain evidence="8">CCMP622</strain>
    </source>
</reference>
<dbReference type="InterPro" id="IPR022775">
    <property type="entry name" value="AP_mu_sigma_su"/>
</dbReference>
<comment type="similarity">
    <text evidence="2 6">Belongs to the adaptor complexes small subunit family.</text>
</comment>
<evidence type="ECO:0000256" key="4">
    <source>
        <dbReference type="ARBA" id="ARBA00022927"/>
    </source>
</evidence>
<proteinExistence type="inferred from homology"/>
<evidence type="ECO:0000256" key="5">
    <source>
        <dbReference type="ARBA" id="ARBA00023136"/>
    </source>
</evidence>
<feature type="domain" description="AP complex mu/sigma subunit" evidence="7">
    <location>
        <begin position="3"/>
        <end position="143"/>
    </location>
</feature>
<dbReference type="PIRSF" id="PIRSF015588">
    <property type="entry name" value="AP_complex_sigma"/>
    <property type="match status" value="1"/>
</dbReference>
<organism evidence="8">
    <name type="scientific">Lotharella oceanica</name>
    <dbReference type="NCBI Taxonomy" id="641309"/>
    <lineage>
        <taxon>Eukaryota</taxon>
        <taxon>Sar</taxon>
        <taxon>Rhizaria</taxon>
        <taxon>Cercozoa</taxon>
        <taxon>Chlorarachniophyceae</taxon>
        <taxon>Lotharella</taxon>
    </lineage>
</organism>
<dbReference type="InterPro" id="IPR016635">
    <property type="entry name" value="AP_complex_ssu"/>
</dbReference>
<evidence type="ECO:0000313" key="8">
    <source>
        <dbReference type="EMBL" id="CAD9775640.1"/>
    </source>
</evidence>
<evidence type="ECO:0000256" key="3">
    <source>
        <dbReference type="ARBA" id="ARBA00022448"/>
    </source>
</evidence>
<comment type="subcellular location">
    <subcellularLocation>
        <location evidence="1">Endomembrane system</location>
    </subcellularLocation>
</comment>
<dbReference type="CDD" id="cd14832">
    <property type="entry name" value="AP4_sigma"/>
    <property type="match status" value="1"/>
</dbReference>
<dbReference type="GO" id="GO:0012505">
    <property type="term" value="C:endomembrane system"/>
    <property type="evidence" value="ECO:0007669"/>
    <property type="project" value="UniProtKB-SubCell"/>
</dbReference>